<comment type="subcellular location">
    <subcellularLocation>
        <location evidence="5">Nucleus</location>
    </subcellularLocation>
</comment>
<dbReference type="InterPro" id="IPR008967">
    <property type="entry name" value="p53-like_TF_DNA-bd_sf"/>
</dbReference>
<proteinExistence type="predicted"/>
<dbReference type="InterPro" id="IPR046360">
    <property type="entry name" value="T-box_DNA-bd"/>
</dbReference>
<evidence type="ECO:0000256" key="6">
    <source>
        <dbReference type="SAM" id="MobiDB-lite"/>
    </source>
</evidence>
<keyword evidence="9" id="KW-1185">Reference proteome</keyword>
<dbReference type="GO" id="GO:0000978">
    <property type="term" value="F:RNA polymerase II cis-regulatory region sequence-specific DNA binding"/>
    <property type="evidence" value="ECO:0007669"/>
    <property type="project" value="InterPro"/>
</dbReference>
<feature type="compositionally biased region" description="Basic and acidic residues" evidence="6">
    <location>
        <begin position="93"/>
        <end position="114"/>
    </location>
</feature>
<sequence>MGNVAPAPTILNSMHKYQPRFHLVRANDILKLPYSTFRTYVFKETEFIAVTAYQNEKITQLKIDNNPFAKGFRDTGAGKREKKQALLAAQKHGSSEGKRSTDPNRGDPDDDKLLDVVGTSDTPLHPLHPHHTDSLVAEEAMRRRLASVQYHPLHPLPHPLQAPPSGASMPGQDMDSEPESSCSESGPSFRPAATSPSDKDSGQAPGPSGDVCVINDRLGDLFADPTAASCQSIVTEIHPPIVCCRLALPNSSSQIGSGLPLAEHLGGSADPPLAAPVPVLVPAQPVPGGGRGAPAAEPRAAALLALLLGGGGAAAAAAHPSLLFNAQLALAAQHPALFSHAAAAAYGLSTAHHQATAAHHLKAANSHRFSPYPLPLSLPPSTLSSLSTGSAFETVQPKSRASSSPPPVQSSKHKSASSSPLSTASLLHSPKSTSGDSTPATAAANSSELKSIEKMVNGLESRRTPDLSNPSKISQSDSAVK</sequence>
<dbReference type="EMBL" id="OU963867">
    <property type="protein sequence ID" value="CAH0392573.1"/>
    <property type="molecule type" value="Genomic_DNA"/>
</dbReference>
<dbReference type="Proteomes" id="UP001152759">
    <property type="component" value="Chromosome 6"/>
</dbReference>
<dbReference type="PROSITE" id="PS50252">
    <property type="entry name" value="TBOX_3"/>
    <property type="match status" value="1"/>
</dbReference>
<dbReference type="PANTHER" id="PTHR11267:SF181">
    <property type="entry name" value="OPTOMOTOR-BLIND PROTEIN"/>
    <property type="match status" value="1"/>
</dbReference>
<accession>A0A9P0F769</accession>
<dbReference type="GO" id="GO:0001708">
    <property type="term" value="P:cell fate specification"/>
    <property type="evidence" value="ECO:0007669"/>
    <property type="project" value="TreeGrafter"/>
</dbReference>
<feature type="compositionally biased region" description="Low complexity" evidence="6">
    <location>
        <begin position="416"/>
        <end position="430"/>
    </location>
</feature>
<organism evidence="8 9">
    <name type="scientific">Bemisia tabaci</name>
    <name type="common">Sweetpotato whitefly</name>
    <name type="synonym">Aleurodes tabaci</name>
    <dbReference type="NCBI Taxonomy" id="7038"/>
    <lineage>
        <taxon>Eukaryota</taxon>
        <taxon>Metazoa</taxon>
        <taxon>Ecdysozoa</taxon>
        <taxon>Arthropoda</taxon>
        <taxon>Hexapoda</taxon>
        <taxon>Insecta</taxon>
        <taxon>Pterygota</taxon>
        <taxon>Neoptera</taxon>
        <taxon>Paraneoptera</taxon>
        <taxon>Hemiptera</taxon>
        <taxon>Sternorrhyncha</taxon>
        <taxon>Aleyrodoidea</taxon>
        <taxon>Aleyrodidae</taxon>
        <taxon>Aleyrodinae</taxon>
        <taxon>Bemisia</taxon>
    </lineage>
</organism>
<keyword evidence="2 5" id="KW-0238">DNA-binding</keyword>
<dbReference type="GO" id="GO:0000981">
    <property type="term" value="F:DNA-binding transcription factor activity, RNA polymerase II-specific"/>
    <property type="evidence" value="ECO:0007669"/>
    <property type="project" value="TreeGrafter"/>
</dbReference>
<dbReference type="Pfam" id="PF00907">
    <property type="entry name" value="T-box"/>
    <property type="match status" value="1"/>
</dbReference>
<dbReference type="SMART" id="SM00425">
    <property type="entry name" value="TBOX"/>
    <property type="match status" value="1"/>
</dbReference>
<reference evidence="8" key="1">
    <citation type="submission" date="2021-12" db="EMBL/GenBank/DDBJ databases">
        <authorList>
            <person name="King R."/>
        </authorList>
    </citation>
    <scope>NUCLEOTIDE SEQUENCE</scope>
</reference>
<evidence type="ECO:0000256" key="5">
    <source>
        <dbReference type="PROSITE-ProRule" id="PRU00201"/>
    </source>
</evidence>
<feature type="compositionally biased region" description="Polar residues" evidence="6">
    <location>
        <begin position="431"/>
        <end position="449"/>
    </location>
</feature>
<evidence type="ECO:0000313" key="8">
    <source>
        <dbReference type="EMBL" id="CAH0392573.1"/>
    </source>
</evidence>
<keyword evidence="1" id="KW-0805">Transcription regulation</keyword>
<gene>
    <name evidence="8" type="ORF">BEMITA_LOCUS11079</name>
</gene>
<keyword evidence="4 5" id="KW-0539">Nucleus</keyword>
<comment type="caution">
    <text evidence="5">Lacks conserved residue(s) required for the propagation of feature annotation.</text>
</comment>
<evidence type="ECO:0000256" key="4">
    <source>
        <dbReference type="ARBA" id="ARBA00023242"/>
    </source>
</evidence>
<feature type="compositionally biased region" description="Polar residues" evidence="6">
    <location>
        <begin position="466"/>
        <end position="481"/>
    </location>
</feature>
<dbReference type="InterPro" id="IPR001699">
    <property type="entry name" value="TF_T-box"/>
</dbReference>
<dbReference type="AlphaFoldDB" id="A0A9P0F769"/>
<feature type="region of interest" description="Disordered" evidence="6">
    <location>
        <begin position="383"/>
        <end position="481"/>
    </location>
</feature>
<evidence type="ECO:0000259" key="7">
    <source>
        <dbReference type="PROSITE" id="PS50252"/>
    </source>
</evidence>
<dbReference type="FunFam" id="2.60.40.820:FF:000014">
    <property type="entry name" value="Optomotor-blind protein"/>
    <property type="match status" value="1"/>
</dbReference>
<feature type="compositionally biased region" description="Polar residues" evidence="6">
    <location>
        <begin position="389"/>
        <end position="403"/>
    </location>
</feature>
<dbReference type="GO" id="GO:0045893">
    <property type="term" value="P:positive regulation of DNA-templated transcription"/>
    <property type="evidence" value="ECO:0007669"/>
    <property type="project" value="InterPro"/>
</dbReference>
<name>A0A9P0F769_BEMTA</name>
<dbReference type="Gene3D" id="2.60.40.820">
    <property type="entry name" value="Transcription factor, T-box"/>
    <property type="match status" value="1"/>
</dbReference>
<feature type="domain" description="T-box" evidence="7">
    <location>
        <begin position="1"/>
        <end position="74"/>
    </location>
</feature>
<feature type="region of interest" description="Disordered" evidence="6">
    <location>
        <begin position="72"/>
        <end position="130"/>
    </location>
</feature>
<protein>
    <recommendedName>
        <fullName evidence="7">T-box domain-containing protein</fullName>
    </recommendedName>
</protein>
<dbReference type="PRINTS" id="PR00937">
    <property type="entry name" value="TBOX"/>
</dbReference>
<dbReference type="GO" id="GO:0005634">
    <property type="term" value="C:nucleus"/>
    <property type="evidence" value="ECO:0007669"/>
    <property type="project" value="UniProtKB-SubCell"/>
</dbReference>
<evidence type="ECO:0000256" key="1">
    <source>
        <dbReference type="ARBA" id="ARBA00023015"/>
    </source>
</evidence>
<dbReference type="InterPro" id="IPR036960">
    <property type="entry name" value="T-box_sf"/>
</dbReference>
<evidence type="ECO:0000256" key="2">
    <source>
        <dbReference type="ARBA" id="ARBA00023125"/>
    </source>
</evidence>
<feature type="region of interest" description="Disordered" evidence="6">
    <location>
        <begin position="153"/>
        <end position="211"/>
    </location>
</feature>
<keyword evidence="3" id="KW-0804">Transcription</keyword>
<evidence type="ECO:0000256" key="3">
    <source>
        <dbReference type="ARBA" id="ARBA00023163"/>
    </source>
</evidence>
<feature type="compositionally biased region" description="Low complexity" evidence="6">
    <location>
        <begin position="179"/>
        <end position="188"/>
    </location>
</feature>
<dbReference type="PANTHER" id="PTHR11267">
    <property type="entry name" value="T-BOX PROTEIN-RELATED"/>
    <property type="match status" value="1"/>
</dbReference>
<evidence type="ECO:0000313" key="9">
    <source>
        <dbReference type="Proteomes" id="UP001152759"/>
    </source>
</evidence>
<dbReference type="GO" id="GO:0000785">
    <property type="term" value="C:chromatin"/>
    <property type="evidence" value="ECO:0007669"/>
    <property type="project" value="TreeGrafter"/>
</dbReference>
<dbReference type="SUPFAM" id="SSF49417">
    <property type="entry name" value="p53-like transcription factors"/>
    <property type="match status" value="1"/>
</dbReference>